<protein>
    <recommendedName>
        <fullName evidence="3">Split soret cytochrome c</fullName>
    </recommendedName>
</protein>
<evidence type="ECO:0008006" key="3">
    <source>
        <dbReference type="Google" id="ProtNLM"/>
    </source>
</evidence>
<name>A0ABM8IVF9_9CREN</name>
<proteinExistence type="predicted"/>
<dbReference type="SUPFAM" id="SSF48695">
    <property type="entry name" value="Multiheme cytochromes"/>
    <property type="match status" value="1"/>
</dbReference>
<sequence>MEAVREGKHLHSLFQYGYGGAVGWGTLCGALNGSLAIIQMVVGEHKHWDALGKKLMRWYESTPLPSDKSNEYAVKGMMYVPKEKMKSTKWLPSNISGSTLCHVSVGKWCEISGYASGSKERSERCGRLTGDVAAMTVQLLNTYFEKGLSAALALAADVRLSPTTASCRVCHYKGKDYEAGQFTRGYLACESCHRDMRPHAHTFVSLGGGHGEAGLKGPSWARDLAIAGLGAAAAAGVAAGVLAGSGSREDRGEEEKEG</sequence>
<dbReference type="InterPro" id="IPR010181">
    <property type="entry name" value="CGCAxxGCC_motif"/>
</dbReference>
<dbReference type="Proteomes" id="UP001341135">
    <property type="component" value="Chromosome"/>
</dbReference>
<reference evidence="1 2" key="1">
    <citation type="submission" date="2023-09" db="EMBL/GenBank/DDBJ databases">
        <title>Pyrofollis japonicus gen. nov. sp. nov., a novel member of the family Pyrodictiaceae isolated from the Iheya North hydrothermal field.</title>
        <authorList>
            <person name="Miyazaki U."/>
            <person name="Sanari M."/>
            <person name="Tame A."/>
            <person name="Kitajima M."/>
            <person name="Okamoto A."/>
            <person name="Sawayama S."/>
            <person name="Miyazaki J."/>
            <person name="Takai K."/>
            <person name="Nakagawa S."/>
        </authorList>
    </citation>
    <scope>NUCLEOTIDE SEQUENCE [LARGE SCALE GENOMIC DNA]</scope>
    <source>
        <strain evidence="1 2">AV2</strain>
    </source>
</reference>
<gene>
    <name evidence="1" type="ORF">PABY_11140</name>
</gene>
<keyword evidence="2" id="KW-1185">Reference proteome</keyword>
<organism evidence="1 2">
    <name type="scientific">Pyrodictium abyssi</name>
    <dbReference type="NCBI Taxonomy" id="54256"/>
    <lineage>
        <taxon>Archaea</taxon>
        <taxon>Thermoproteota</taxon>
        <taxon>Thermoprotei</taxon>
        <taxon>Desulfurococcales</taxon>
        <taxon>Pyrodictiaceae</taxon>
        <taxon>Pyrodictium</taxon>
    </lineage>
</organism>
<dbReference type="Pfam" id="PF09719">
    <property type="entry name" value="C_GCAxxG_C_C"/>
    <property type="match status" value="1"/>
</dbReference>
<dbReference type="InterPro" id="IPR036280">
    <property type="entry name" value="Multihaem_cyt_sf"/>
</dbReference>
<dbReference type="EMBL" id="AP028907">
    <property type="protein sequence ID" value="BES81547.1"/>
    <property type="molecule type" value="Genomic_DNA"/>
</dbReference>
<evidence type="ECO:0000313" key="2">
    <source>
        <dbReference type="Proteomes" id="UP001341135"/>
    </source>
</evidence>
<accession>A0ABM8IVF9</accession>
<evidence type="ECO:0000313" key="1">
    <source>
        <dbReference type="EMBL" id="BES81547.1"/>
    </source>
</evidence>